<evidence type="ECO:0000313" key="2">
    <source>
        <dbReference type="EMBL" id="SVA40307.1"/>
    </source>
</evidence>
<dbReference type="EMBL" id="UINC01008969">
    <property type="protein sequence ID" value="SVA40307.1"/>
    <property type="molecule type" value="Genomic_DNA"/>
</dbReference>
<reference evidence="2" key="1">
    <citation type="submission" date="2018-05" db="EMBL/GenBank/DDBJ databases">
        <authorList>
            <person name="Lanie J.A."/>
            <person name="Ng W.-L."/>
            <person name="Kazmierczak K.M."/>
            <person name="Andrzejewski T.M."/>
            <person name="Davidsen T.M."/>
            <person name="Wayne K.J."/>
            <person name="Tettelin H."/>
            <person name="Glass J.I."/>
            <person name="Rusch D."/>
            <person name="Podicherti R."/>
            <person name="Tsui H.-C.T."/>
            <person name="Winkler M.E."/>
        </authorList>
    </citation>
    <scope>NUCLEOTIDE SEQUENCE</scope>
</reference>
<evidence type="ECO:0000259" key="1">
    <source>
        <dbReference type="PROSITE" id="PS51332"/>
    </source>
</evidence>
<sequence>MIFQQVVRLKPLKIYLGDLTYDTVTISAESLPLNIGYVATYCKKQFGDNVEISLFKYIKDLERAIRESPPDILGLSNYVWGKNVSYEMLDMMSEIDPHVLNVWGGPNFPLDFPSQEKFMKKYPKVDIYVPIDGEVGFANIVEQALKANSKKEIKQKVLSKPIDGCVSRGTDGKLQYT</sequence>
<accession>A0A381VKX1</accession>
<name>A0A381VKX1_9ZZZZ</name>
<protein>
    <recommendedName>
        <fullName evidence="1">B12-binding domain-containing protein</fullName>
    </recommendedName>
</protein>
<dbReference type="InterPro" id="IPR006158">
    <property type="entry name" value="Cobalamin-bd"/>
</dbReference>
<dbReference type="GO" id="GO:0046872">
    <property type="term" value="F:metal ion binding"/>
    <property type="evidence" value="ECO:0007669"/>
    <property type="project" value="InterPro"/>
</dbReference>
<organism evidence="2">
    <name type="scientific">marine metagenome</name>
    <dbReference type="NCBI Taxonomy" id="408172"/>
    <lineage>
        <taxon>unclassified sequences</taxon>
        <taxon>metagenomes</taxon>
        <taxon>ecological metagenomes</taxon>
    </lineage>
</organism>
<proteinExistence type="predicted"/>
<feature type="non-terminal residue" evidence="2">
    <location>
        <position position="177"/>
    </location>
</feature>
<dbReference type="PROSITE" id="PS51332">
    <property type="entry name" value="B12_BINDING"/>
    <property type="match status" value="1"/>
</dbReference>
<feature type="domain" description="B12-binding" evidence="1">
    <location>
        <begin position="18"/>
        <end position="151"/>
    </location>
</feature>
<dbReference type="Pfam" id="PF02310">
    <property type="entry name" value="B12-binding"/>
    <property type="match status" value="1"/>
</dbReference>
<dbReference type="AlphaFoldDB" id="A0A381VKX1"/>
<dbReference type="GO" id="GO:0031419">
    <property type="term" value="F:cobalamin binding"/>
    <property type="evidence" value="ECO:0007669"/>
    <property type="project" value="InterPro"/>
</dbReference>
<gene>
    <name evidence="2" type="ORF">METZ01_LOCUS93161</name>
</gene>
<dbReference type="Gene3D" id="3.40.50.280">
    <property type="entry name" value="Cobalamin-binding domain"/>
    <property type="match status" value="1"/>
</dbReference>